<organism evidence="1 2">
    <name type="scientific">Anopheles atroparvus</name>
    <name type="common">European mosquito</name>
    <dbReference type="NCBI Taxonomy" id="41427"/>
    <lineage>
        <taxon>Eukaryota</taxon>
        <taxon>Metazoa</taxon>
        <taxon>Ecdysozoa</taxon>
        <taxon>Arthropoda</taxon>
        <taxon>Hexapoda</taxon>
        <taxon>Insecta</taxon>
        <taxon>Pterygota</taxon>
        <taxon>Neoptera</taxon>
        <taxon>Endopterygota</taxon>
        <taxon>Diptera</taxon>
        <taxon>Nematocera</taxon>
        <taxon>Culicoidea</taxon>
        <taxon>Culicidae</taxon>
        <taxon>Anophelinae</taxon>
        <taxon>Anopheles</taxon>
    </lineage>
</organism>
<evidence type="ECO:0000313" key="1">
    <source>
        <dbReference type="EnsemblMetazoa" id="ENSAATROPP013059"/>
    </source>
</evidence>
<accession>A0AAG5DQQ5</accession>
<evidence type="ECO:0000313" key="2">
    <source>
        <dbReference type="Proteomes" id="UP000075880"/>
    </source>
</evidence>
<reference evidence="1" key="1">
    <citation type="submission" date="2024-04" db="UniProtKB">
        <authorList>
            <consortium name="EnsemblMetazoa"/>
        </authorList>
    </citation>
    <scope>IDENTIFICATION</scope>
    <source>
        <strain evidence="1">EBRO</strain>
    </source>
</reference>
<dbReference type="AlphaFoldDB" id="A0AAG5DQQ5"/>
<sequence length="90" mass="9981">MAPRETTRLIGWAVWRPARRCAVGREVCRTRVKALPQTGPAQGLVATRKSFSWIGWMHKLIITIITRPVLCSMDAMACSSSHISCTPATE</sequence>
<dbReference type="EnsemblMetazoa" id="ENSAATROPT014324">
    <property type="protein sequence ID" value="ENSAATROPP013059"/>
    <property type="gene ID" value="ENSAATROPG011621"/>
</dbReference>
<proteinExistence type="predicted"/>
<keyword evidence="2" id="KW-1185">Reference proteome</keyword>
<dbReference type="Proteomes" id="UP000075880">
    <property type="component" value="Unassembled WGS sequence"/>
</dbReference>
<protein>
    <submittedName>
        <fullName evidence="1">Uncharacterized protein</fullName>
    </submittedName>
</protein>
<name>A0AAG5DQQ5_ANOAO</name>